<feature type="region of interest" description="Disordered" evidence="1">
    <location>
        <begin position="93"/>
        <end position="166"/>
    </location>
</feature>
<organism evidence="2 3">
    <name type="scientific">Funneliformis geosporum</name>
    <dbReference type="NCBI Taxonomy" id="1117311"/>
    <lineage>
        <taxon>Eukaryota</taxon>
        <taxon>Fungi</taxon>
        <taxon>Fungi incertae sedis</taxon>
        <taxon>Mucoromycota</taxon>
        <taxon>Glomeromycotina</taxon>
        <taxon>Glomeromycetes</taxon>
        <taxon>Glomerales</taxon>
        <taxon>Glomeraceae</taxon>
        <taxon>Funneliformis</taxon>
    </lineage>
</organism>
<protein>
    <submittedName>
        <fullName evidence="2">18811_t:CDS:1</fullName>
    </submittedName>
</protein>
<comment type="caution">
    <text evidence="2">The sequence shown here is derived from an EMBL/GenBank/DDBJ whole genome shotgun (WGS) entry which is preliminary data.</text>
</comment>
<dbReference type="OrthoDB" id="2443197at2759"/>
<proteinExistence type="predicted"/>
<feature type="non-terminal residue" evidence="2">
    <location>
        <position position="1"/>
    </location>
</feature>
<feature type="compositionally biased region" description="Polar residues" evidence="1">
    <location>
        <begin position="93"/>
        <end position="116"/>
    </location>
</feature>
<accession>A0A9W4X261</accession>
<dbReference type="AlphaFoldDB" id="A0A9W4X261"/>
<sequence>YGLSQGTVSQLEDRLLVCPSLQSPVKHWGLLVAMCWTAWKSSQTTTKYFEQLEIERKLELIENEKSIELAEIERYPNSKSRRIDNESSSTITDGIVTFSQKQNDYSASSGNRTPEQYITPEDDEEGESSLYDTFPTHIHKRPESNPFIVNSQGTKHDRDVEEEDNDEYNADQTIIGGKSTIGLESLTQYQLEKNPPKTRPEYYDVIFFNDNNKDGFLETLDENIVEKMLDDVRRKEEKTEDTSGHEIKLLLDSIIDRNIEKTKKKLKLNEDIPSFEKNFALNFVRHMVKLIENVNLLLDQMSEGTYIVNVLAPILSEFFIKNKQDWYASYGETCLKASAKDEDDEEFSVTEVKWSTGEERLVTLQDMAKAHETVMGLLKYESLLSESTKNILWAKGGKVDFKKMTTRMIHTPTESTKKQSKHESIK</sequence>
<feature type="non-terminal residue" evidence="2">
    <location>
        <position position="426"/>
    </location>
</feature>
<reference evidence="2" key="1">
    <citation type="submission" date="2022-08" db="EMBL/GenBank/DDBJ databases">
        <authorList>
            <person name="Kallberg Y."/>
            <person name="Tangrot J."/>
            <person name="Rosling A."/>
        </authorList>
    </citation>
    <scope>NUCLEOTIDE SEQUENCE</scope>
    <source>
        <strain evidence="2">Wild A</strain>
    </source>
</reference>
<name>A0A9W4X261_9GLOM</name>
<evidence type="ECO:0000313" key="2">
    <source>
        <dbReference type="EMBL" id="CAI2189733.1"/>
    </source>
</evidence>
<dbReference type="Proteomes" id="UP001153678">
    <property type="component" value="Unassembled WGS sequence"/>
</dbReference>
<evidence type="ECO:0000313" key="3">
    <source>
        <dbReference type="Proteomes" id="UP001153678"/>
    </source>
</evidence>
<keyword evidence="3" id="KW-1185">Reference proteome</keyword>
<dbReference type="EMBL" id="CAMKVN010006005">
    <property type="protein sequence ID" value="CAI2189733.1"/>
    <property type="molecule type" value="Genomic_DNA"/>
</dbReference>
<gene>
    <name evidence="2" type="ORF">FWILDA_LOCUS14226</name>
</gene>
<evidence type="ECO:0000256" key="1">
    <source>
        <dbReference type="SAM" id="MobiDB-lite"/>
    </source>
</evidence>